<dbReference type="OrthoDB" id="1049235at2"/>
<evidence type="ECO:0000313" key="1">
    <source>
        <dbReference type="EMBL" id="RIY03269.1"/>
    </source>
</evidence>
<gene>
    <name evidence="1" type="ORF">D3218_00390</name>
</gene>
<dbReference type="AlphaFoldDB" id="A0A3A1WX05"/>
<protein>
    <submittedName>
        <fullName evidence="1">Uncharacterized protein</fullName>
    </submittedName>
</protein>
<organism evidence="1 2">
    <name type="scientific">Aureimonas flava</name>
    <dbReference type="NCBI Taxonomy" id="2320271"/>
    <lineage>
        <taxon>Bacteria</taxon>
        <taxon>Pseudomonadati</taxon>
        <taxon>Pseudomonadota</taxon>
        <taxon>Alphaproteobacteria</taxon>
        <taxon>Hyphomicrobiales</taxon>
        <taxon>Aurantimonadaceae</taxon>
        <taxon>Aureimonas</taxon>
    </lineage>
</organism>
<accession>A0A3A1WX05</accession>
<dbReference type="RefSeq" id="WP_119537927.1">
    <property type="nucleotide sequence ID" value="NZ_QYRN01000001.1"/>
</dbReference>
<keyword evidence="2" id="KW-1185">Reference proteome</keyword>
<sequence>MKQDFLRPLVQFNGEPMSFRKDEAGVPVAATLADLAVEALLSQRMDGGMPQTMSGNDHLTAYKLAERIHDADAPIDVTVEEVALVKRRISEHFVQPLVVGQALIMLEDSLAIESSGPPVI</sequence>
<evidence type="ECO:0000313" key="2">
    <source>
        <dbReference type="Proteomes" id="UP000265750"/>
    </source>
</evidence>
<name>A0A3A1WX05_9HYPH</name>
<dbReference type="Proteomes" id="UP000265750">
    <property type="component" value="Unassembled WGS sequence"/>
</dbReference>
<dbReference type="EMBL" id="QYRN01000001">
    <property type="protein sequence ID" value="RIY03269.1"/>
    <property type="molecule type" value="Genomic_DNA"/>
</dbReference>
<proteinExistence type="predicted"/>
<reference evidence="2" key="1">
    <citation type="submission" date="2018-09" db="EMBL/GenBank/DDBJ databases">
        <authorList>
            <person name="Tuo L."/>
        </authorList>
    </citation>
    <scope>NUCLEOTIDE SEQUENCE [LARGE SCALE GENOMIC DNA]</scope>
    <source>
        <strain evidence="2">M2BS4Y-1</strain>
    </source>
</reference>
<comment type="caution">
    <text evidence="1">The sequence shown here is derived from an EMBL/GenBank/DDBJ whole genome shotgun (WGS) entry which is preliminary data.</text>
</comment>